<dbReference type="Proteomes" id="UP001642409">
    <property type="component" value="Unassembled WGS sequence"/>
</dbReference>
<organism evidence="1 2">
    <name type="scientific">Hexamita inflata</name>
    <dbReference type="NCBI Taxonomy" id="28002"/>
    <lineage>
        <taxon>Eukaryota</taxon>
        <taxon>Metamonada</taxon>
        <taxon>Diplomonadida</taxon>
        <taxon>Hexamitidae</taxon>
        <taxon>Hexamitinae</taxon>
        <taxon>Hexamita</taxon>
    </lineage>
</organism>
<evidence type="ECO:0000313" key="2">
    <source>
        <dbReference type="Proteomes" id="UP001642409"/>
    </source>
</evidence>
<proteinExistence type="predicted"/>
<keyword evidence="2" id="KW-1185">Reference proteome</keyword>
<gene>
    <name evidence="1" type="ORF">HINF_LOCUS13799</name>
</gene>
<protein>
    <submittedName>
        <fullName evidence="1">Hypothetical_protein</fullName>
    </submittedName>
</protein>
<dbReference type="EMBL" id="CAXDID020000032">
    <property type="protein sequence ID" value="CAL5994954.1"/>
    <property type="molecule type" value="Genomic_DNA"/>
</dbReference>
<comment type="caution">
    <text evidence="1">The sequence shown here is derived from an EMBL/GenBank/DDBJ whole genome shotgun (WGS) entry which is preliminary data.</text>
</comment>
<reference evidence="1 2" key="1">
    <citation type="submission" date="2024-07" db="EMBL/GenBank/DDBJ databases">
        <authorList>
            <person name="Akdeniz Z."/>
        </authorList>
    </citation>
    <scope>NUCLEOTIDE SEQUENCE [LARGE SCALE GENOMIC DNA]</scope>
</reference>
<accession>A0ABP1HQI5</accession>
<sequence length="125" mass="14744">MLRDKFVKLFGDVTDCWFPRVYQKIQPFFYLQNVILIQISQYRKTTYSFYGIFTILNQNSLVLLVNYPTLIEGISVQSTLQIQLNLKCSEVTLGHSLNIIIYYCAVREQYSFQQEHFLILCLSPI</sequence>
<name>A0ABP1HQI5_9EUKA</name>
<evidence type="ECO:0000313" key="1">
    <source>
        <dbReference type="EMBL" id="CAL5994954.1"/>
    </source>
</evidence>